<dbReference type="RefSeq" id="WP_059107919.1">
    <property type="nucleotide sequence ID" value="NZ_AP024589.1"/>
</dbReference>
<dbReference type="Proteomes" id="UP001171687">
    <property type="component" value="Unassembled WGS sequence"/>
</dbReference>
<proteinExistence type="predicted"/>
<sequence>MPIIYYDGNCVYCFNYTIWLIRHGLPKTYQFAQLQGRIGQQLAHNYPETQQYDSVILQEGSDFKYYSDAIKSILLALPVDYKGLGLGLSLFPKTVRDVGYKTFANNRDKMWKTHWQQATPYEETFYLDREENTNLNN</sequence>
<protein>
    <submittedName>
        <fullName evidence="1">DCC1-like thiol-disulfide oxidoreductase family protein</fullName>
    </submittedName>
    <submittedName>
        <fullName evidence="2">DUF393 domain-containing protein</fullName>
    </submittedName>
</protein>
<dbReference type="Proteomes" id="UP000242470">
    <property type="component" value="Unassembled WGS sequence"/>
</dbReference>
<dbReference type="EMBL" id="PPQW01000005">
    <property type="protein sequence ID" value="PNZ69232.1"/>
    <property type="molecule type" value="Genomic_DNA"/>
</dbReference>
<name>A0AAP8TTZ2_9STAP</name>
<evidence type="ECO:0000313" key="3">
    <source>
        <dbReference type="Proteomes" id="UP000242470"/>
    </source>
</evidence>
<reference evidence="1" key="2">
    <citation type="submission" date="2023-07" db="EMBL/GenBank/DDBJ databases">
        <title>Evaluation of the beneficial properties of pineapple isolates.</title>
        <authorList>
            <person name="Adefiranye O."/>
        </authorList>
    </citation>
    <scope>NUCLEOTIDE SEQUENCE</scope>
    <source>
        <strain evidence="1">PAPLE_T1</strain>
    </source>
</reference>
<accession>A0AAP8TTZ2</accession>
<dbReference type="GeneID" id="64981650"/>
<comment type="caution">
    <text evidence="2">The sequence shown here is derived from an EMBL/GenBank/DDBJ whole genome shotgun (WGS) entry which is preliminary data.</text>
</comment>
<dbReference type="EMBL" id="JAUHQC010000016">
    <property type="protein sequence ID" value="MDN4534232.1"/>
    <property type="molecule type" value="Genomic_DNA"/>
</dbReference>
<dbReference type="InterPro" id="IPR007263">
    <property type="entry name" value="DCC1-like"/>
</dbReference>
<reference evidence="2 3" key="1">
    <citation type="submission" date="2017-08" db="EMBL/GenBank/DDBJ databases">
        <title>Draft genome sequences of 64 type strains of genus Staph aureus.</title>
        <authorList>
            <person name="Cole K."/>
            <person name="Golubchik T."/>
            <person name="Russell J."/>
            <person name="Foster D."/>
            <person name="Llewelyn M."/>
            <person name="Wilson D."/>
            <person name="Crook D."/>
            <person name="Paul J."/>
        </authorList>
    </citation>
    <scope>NUCLEOTIDE SEQUENCE [LARGE SCALE GENOMIC DNA]</scope>
    <source>
        <strain evidence="2 3">NCTC 12101</strain>
    </source>
</reference>
<dbReference type="PANTHER" id="PTHR33639">
    <property type="entry name" value="THIOL-DISULFIDE OXIDOREDUCTASE DCC"/>
    <property type="match status" value="1"/>
</dbReference>
<evidence type="ECO:0000313" key="1">
    <source>
        <dbReference type="EMBL" id="MDN4534232.1"/>
    </source>
</evidence>
<dbReference type="InterPro" id="IPR052927">
    <property type="entry name" value="DCC_oxidoreductase"/>
</dbReference>
<dbReference type="AlphaFoldDB" id="A0AAP8TTZ2"/>
<evidence type="ECO:0000313" key="2">
    <source>
        <dbReference type="EMBL" id="PNZ69232.1"/>
    </source>
</evidence>
<dbReference type="Pfam" id="PF04134">
    <property type="entry name" value="DCC1-like"/>
    <property type="match status" value="1"/>
</dbReference>
<organism evidence="2 3">
    <name type="scientific">Staphylococcus auricularis</name>
    <dbReference type="NCBI Taxonomy" id="29379"/>
    <lineage>
        <taxon>Bacteria</taxon>
        <taxon>Bacillati</taxon>
        <taxon>Bacillota</taxon>
        <taxon>Bacilli</taxon>
        <taxon>Bacillales</taxon>
        <taxon>Staphylococcaceae</taxon>
        <taxon>Staphylococcus</taxon>
    </lineage>
</organism>
<gene>
    <name evidence="2" type="ORF">CD158_01530</name>
    <name evidence="1" type="ORF">QYH67_11790</name>
</gene>
<dbReference type="PANTHER" id="PTHR33639:SF2">
    <property type="entry name" value="DUF393 DOMAIN-CONTAINING PROTEIN"/>
    <property type="match status" value="1"/>
</dbReference>
<dbReference type="GO" id="GO:0015035">
    <property type="term" value="F:protein-disulfide reductase activity"/>
    <property type="evidence" value="ECO:0007669"/>
    <property type="project" value="InterPro"/>
</dbReference>